<dbReference type="Proteomes" id="UP000244336">
    <property type="component" value="Chromosome 1"/>
</dbReference>
<reference evidence="2 3" key="1">
    <citation type="submission" date="2018-04" db="EMBL/GenBank/DDBJ databases">
        <title>WGS assembly of Panicum hallii var. hallii HAL2.</title>
        <authorList>
            <person name="Lovell J."/>
            <person name="Jenkins J."/>
            <person name="Lowry D."/>
            <person name="Mamidi S."/>
            <person name="Sreedasyam A."/>
            <person name="Weng X."/>
            <person name="Barry K."/>
            <person name="Bonette J."/>
            <person name="Campitelli B."/>
            <person name="Daum C."/>
            <person name="Gordon S."/>
            <person name="Gould B."/>
            <person name="Lipzen A."/>
            <person name="MacQueen A."/>
            <person name="Palacio-Mejia J."/>
            <person name="Plott C."/>
            <person name="Shakirov E."/>
            <person name="Shu S."/>
            <person name="Yoshinaga Y."/>
            <person name="Zane M."/>
            <person name="Rokhsar D."/>
            <person name="Grimwood J."/>
            <person name="Schmutz J."/>
            <person name="Juenger T."/>
        </authorList>
    </citation>
    <scope>NUCLEOTIDE SEQUENCE [LARGE SCALE GENOMIC DNA]</scope>
    <source>
        <strain evidence="3">cv. HAL2</strain>
    </source>
</reference>
<evidence type="ECO:0000256" key="1">
    <source>
        <dbReference type="SAM" id="MobiDB-lite"/>
    </source>
</evidence>
<evidence type="ECO:0000313" key="3">
    <source>
        <dbReference type="Proteomes" id="UP000244336"/>
    </source>
</evidence>
<protein>
    <submittedName>
        <fullName evidence="2">Uncharacterized protein</fullName>
    </submittedName>
</protein>
<accession>A0A2T7FCJ9</accession>
<proteinExistence type="predicted"/>
<keyword evidence="3" id="KW-1185">Reference proteome</keyword>
<dbReference type="Gramene" id="PUZ77809">
    <property type="protein sequence ID" value="PUZ77809"/>
    <property type="gene ID" value="GQ55_1G403300"/>
</dbReference>
<dbReference type="AlphaFoldDB" id="A0A2T7FCJ9"/>
<organism evidence="2 3">
    <name type="scientific">Panicum hallii var. hallii</name>
    <dbReference type="NCBI Taxonomy" id="1504633"/>
    <lineage>
        <taxon>Eukaryota</taxon>
        <taxon>Viridiplantae</taxon>
        <taxon>Streptophyta</taxon>
        <taxon>Embryophyta</taxon>
        <taxon>Tracheophyta</taxon>
        <taxon>Spermatophyta</taxon>
        <taxon>Magnoliopsida</taxon>
        <taxon>Liliopsida</taxon>
        <taxon>Poales</taxon>
        <taxon>Poaceae</taxon>
        <taxon>PACMAD clade</taxon>
        <taxon>Panicoideae</taxon>
        <taxon>Panicodae</taxon>
        <taxon>Paniceae</taxon>
        <taxon>Panicinae</taxon>
        <taxon>Panicum</taxon>
        <taxon>Panicum sect. Panicum</taxon>
    </lineage>
</organism>
<dbReference type="EMBL" id="CM009749">
    <property type="protein sequence ID" value="PUZ77809.1"/>
    <property type="molecule type" value="Genomic_DNA"/>
</dbReference>
<name>A0A2T7FCJ9_9POAL</name>
<sequence>MVLPRGSNPGTTEGHGAAPNRTKTWSDADEVTLLHAAAAFRERTGRIPRNRGGATSDAGVLLCSISPHANEAKVSYTFGWLKSIFQHEGAG</sequence>
<feature type="region of interest" description="Disordered" evidence="1">
    <location>
        <begin position="1"/>
        <end position="28"/>
    </location>
</feature>
<gene>
    <name evidence="2" type="ORF">GQ55_1G403300</name>
</gene>
<dbReference type="OrthoDB" id="10592352at2759"/>
<evidence type="ECO:0000313" key="2">
    <source>
        <dbReference type="EMBL" id="PUZ77809.1"/>
    </source>
</evidence>
<dbReference type="STRING" id="1504633.A0A2T7FCJ9"/>